<feature type="compositionally biased region" description="Basic residues" evidence="3">
    <location>
        <begin position="186"/>
        <end position="201"/>
    </location>
</feature>
<feature type="region of interest" description="Disordered" evidence="3">
    <location>
        <begin position="172"/>
        <end position="209"/>
    </location>
</feature>
<keyword evidence="2" id="KW-0539">Nucleus</keyword>
<dbReference type="PANTHER" id="PTHR36968:SF8">
    <property type="entry name" value="HOMEOBOX-DDT DOMAIN PROTEIN RLT3 ISOFORM X1"/>
    <property type="match status" value="1"/>
</dbReference>
<dbReference type="GO" id="GO:0006357">
    <property type="term" value="P:regulation of transcription by RNA polymerase II"/>
    <property type="evidence" value="ECO:0007669"/>
    <property type="project" value="InterPro"/>
</dbReference>
<evidence type="ECO:0000259" key="4">
    <source>
        <dbReference type="Pfam" id="PF02791"/>
    </source>
</evidence>
<reference evidence="5" key="1">
    <citation type="submission" date="2023-02" db="EMBL/GenBank/DDBJ databases">
        <title>Genome of toxic invasive species Heracleum sosnowskyi carries increased number of genes despite the absence of recent whole-genome duplications.</title>
        <authorList>
            <person name="Schelkunov M."/>
            <person name="Shtratnikova V."/>
            <person name="Makarenko M."/>
            <person name="Klepikova A."/>
            <person name="Omelchenko D."/>
            <person name="Novikova G."/>
            <person name="Obukhova E."/>
            <person name="Bogdanov V."/>
            <person name="Penin A."/>
            <person name="Logacheva M."/>
        </authorList>
    </citation>
    <scope>NUCLEOTIDE SEQUENCE</scope>
    <source>
        <strain evidence="5">Hsosn_3</strain>
        <tissue evidence="5">Leaf</tissue>
    </source>
</reference>
<comment type="subcellular location">
    <subcellularLocation>
        <location evidence="1">Nucleus</location>
    </subcellularLocation>
</comment>
<evidence type="ECO:0000256" key="3">
    <source>
        <dbReference type="SAM" id="MobiDB-lite"/>
    </source>
</evidence>
<proteinExistence type="predicted"/>
<dbReference type="EMBL" id="JAUIZM010000006">
    <property type="protein sequence ID" value="KAK1379239.1"/>
    <property type="molecule type" value="Genomic_DNA"/>
</dbReference>
<dbReference type="Proteomes" id="UP001237642">
    <property type="component" value="Unassembled WGS sequence"/>
</dbReference>
<feature type="region of interest" description="Disordered" evidence="3">
    <location>
        <begin position="36"/>
        <end position="56"/>
    </location>
</feature>
<evidence type="ECO:0000256" key="1">
    <source>
        <dbReference type="ARBA" id="ARBA00004123"/>
    </source>
</evidence>
<sequence length="422" mass="48326">MADKNIVQNELQSPDYIFKKIFRKVGPRPLRFSSRSAKANSKKRHHACQQNQKPLKRRKVYEATALDSQICVQNSAPPKKHGKGKGLITVIQASNVNASYSISSKKKKTKREQTKQKGSISKTIAYHQLCNQHSTSVQKHGKGKGLMAVLQLTNCAARNFPMSVNFTNGATCPKSLPELKKQPVKEKKKRMQRKPVTKTLKKPQDKKKPLVRRKLEPQKPGILKQQRKEKCELVIQGERCREHQNRFSTLLDDEEMELRELQTELNPPTCSAHFASNPVHGCSFCKDLLAKFPPNSVVTRQPLYMQPWDSSPELVKKLFKISVYILSFDCLNLCCNFLCTYAARIPIHSFTFDEFALAFHDKDSLLLGRTSLLLGRTNMTLLRVLLSDVEMELSNGFIPHVIKNSKFLRLLHWFWVSNIKFL</sequence>
<dbReference type="InterPro" id="IPR018501">
    <property type="entry name" value="DDT_dom"/>
</dbReference>
<comment type="caution">
    <text evidence="5">The sequence shown here is derived from an EMBL/GenBank/DDBJ whole genome shotgun (WGS) entry which is preliminary data.</text>
</comment>
<reference evidence="5" key="2">
    <citation type="submission" date="2023-05" db="EMBL/GenBank/DDBJ databases">
        <authorList>
            <person name="Schelkunov M.I."/>
        </authorList>
    </citation>
    <scope>NUCLEOTIDE SEQUENCE</scope>
    <source>
        <strain evidence="5">Hsosn_3</strain>
        <tissue evidence="5">Leaf</tissue>
    </source>
</reference>
<dbReference type="InterPro" id="IPR044977">
    <property type="entry name" value="RLT1-3"/>
</dbReference>
<protein>
    <recommendedName>
        <fullName evidence="4">DDT domain-containing protein</fullName>
    </recommendedName>
</protein>
<keyword evidence="6" id="KW-1185">Reference proteome</keyword>
<dbReference type="AlphaFoldDB" id="A0AAD8I4Z9"/>
<evidence type="ECO:0000313" key="6">
    <source>
        <dbReference type="Proteomes" id="UP001237642"/>
    </source>
</evidence>
<name>A0AAD8I4Z9_9APIA</name>
<organism evidence="5 6">
    <name type="scientific">Heracleum sosnowskyi</name>
    <dbReference type="NCBI Taxonomy" id="360622"/>
    <lineage>
        <taxon>Eukaryota</taxon>
        <taxon>Viridiplantae</taxon>
        <taxon>Streptophyta</taxon>
        <taxon>Embryophyta</taxon>
        <taxon>Tracheophyta</taxon>
        <taxon>Spermatophyta</taxon>
        <taxon>Magnoliopsida</taxon>
        <taxon>eudicotyledons</taxon>
        <taxon>Gunneridae</taxon>
        <taxon>Pentapetalae</taxon>
        <taxon>asterids</taxon>
        <taxon>campanulids</taxon>
        <taxon>Apiales</taxon>
        <taxon>Apiaceae</taxon>
        <taxon>Apioideae</taxon>
        <taxon>apioid superclade</taxon>
        <taxon>Tordylieae</taxon>
        <taxon>Tordyliinae</taxon>
        <taxon>Heracleum</taxon>
    </lineage>
</organism>
<evidence type="ECO:0000313" key="5">
    <source>
        <dbReference type="EMBL" id="KAK1379239.1"/>
    </source>
</evidence>
<dbReference type="GO" id="GO:0005634">
    <property type="term" value="C:nucleus"/>
    <property type="evidence" value="ECO:0007669"/>
    <property type="project" value="UniProtKB-SubCell"/>
</dbReference>
<gene>
    <name evidence="5" type="ORF">POM88_025983</name>
</gene>
<dbReference type="Pfam" id="PF02791">
    <property type="entry name" value="DDT"/>
    <property type="match status" value="1"/>
</dbReference>
<accession>A0AAD8I4Z9</accession>
<evidence type="ECO:0000256" key="2">
    <source>
        <dbReference type="ARBA" id="ARBA00023242"/>
    </source>
</evidence>
<feature type="domain" description="DDT" evidence="4">
    <location>
        <begin position="336"/>
        <end position="388"/>
    </location>
</feature>
<dbReference type="PANTHER" id="PTHR36968">
    <property type="entry name" value="HOMEOBOX-DDT DOMAIN PROTEIN RLT2"/>
    <property type="match status" value="1"/>
</dbReference>